<evidence type="ECO:0000259" key="7">
    <source>
        <dbReference type="PROSITE" id="PS50113"/>
    </source>
</evidence>
<evidence type="ECO:0000256" key="5">
    <source>
        <dbReference type="ARBA" id="ARBA00022777"/>
    </source>
</evidence>
<feature type="domain" description="PAC" evidence="7">
    <location>
        <begin position="344"/>
        <end position="396"/>
    </location>
</feature>
<dbReference type="Pfam" id="PF00512">
    <property type="entry name" value="HisKA"/>
    <property type="match status" value="1"/>
</dbReference>
<dbReference type="InterPro" id="IPR000014">
    <property type="entry name" value="PAS"/>
</dbReference>
<evidence type="ECO:0000256" key="1">
    <source>
        <dbReference type="ARBA" id="ARBA00000085"/>
    </source>
</evidence>
<organism evidence="8">
    <name type="scientific">marine sediment metagenome</name>
    <dbReference type="NCBI Taxonomy" id="412755"/>
    <lineage>
        <taxon>unclassified sequences</taxon>
        <taxon>metagenomes</taxon>
        <taxon>ecological metagenomes</taxon>
    </lineage>
</organism>
<sequence length="474" mass="55042">MKTEEVQAKLSSIVENSDDAILSKTLDGSILSWNKGAEKIYGYTAKEIIGQPISILFPPDRSKEIMLIVEKIRKGEHIEHFETIRTKKDGTQLFVSLTISPIKDREGNIVGASTIARDITEQKETENRLKKSEHKLKERVKELNCLYGISSLIETKDISIEKILEGTLDLIPSAWQYPEITSAIIFYDQKKFKTKNYKKTKWKLTSKIEVNMKELVLEVNYLEDYKFLKEEELLINDITDRLKVILEHKEAELRLIEKDKILERKVQELRESEEKYRRLIEDSTEGVWVFDENANTSLLNPRMAEMLGYTINEMNGKSLYAFMEENEVKKAKLKFKNRKDGIKEEHEIEFLHKNGNRIYTILSSSPIFDQNGKFKGAMAFIKDITERKRAEILIIEENLKLAELNRIKKSLITRISHELKTPLNAINSASHVLLNYYKNDMSEKVLENNQIISKGSQRLKVLIEGILDISRLEE</sequence>
<evidence type="ECO:0000259" key="6">
    <source>
        <dbReference type="PROSITE" id="PS50112"/>
    </source>
</evidence>
<dbReference type="Gene3D" id="1.10.287.130">
    <property type="match status" value="1"/>
</dbReference>
<dbReference type="Gene3D" id="3.30.450.20">
    <property type="entry name" value="PAS domain"/>
    <property type="match status" value="2"/>
</dbReference>
<gene>
    <name evidence="8" type="ORF">LCGC14_1893290</name>
</gene>
<evidence type="ECO:0000313" key="8">
    <source>
        <dbReference type="EMBL" id="KKL91580.1"/>
    </source>
</evidence>
<evidence type="ECO:0000256" key="4">
    <source>
        <dbReference type="ARBA" id="ARBA00022679"/>
    </source>
</evidence>
<feature type="domain" description="PAS" evidence="6">
    <location>
        <begin position="272"/>
        <end position="327"/>
    </location>
</feature>
<dbReference type="PANTHER" id="PTHR43304:SF1">
    <property type="entry name" value="PAC DOMAIN-CONTAINING PROTEIN"/>
    <property type="match status" value="1"/>
</dbReference>
<feature type="domain" description="PAC" evidence="7">
    <location>
        <begin position="79"/>
        <end position="131"/>
    </location>
</feature>
<dbReference type="GO" id="GO:0000155">
    <property type="term" value="F:phosphorelay sensor kinase activity"/>
    <property type="evidence" value="ECO:0007669"/>
    <property type="project" value="InterPro"/>
</dbReference>
<evidence type="ECO:0000256" key="2">
    <source>
        <dbReference type="ARBA" id="ARBA00012438"/>
    </source>
</evidence>
<dbReference type="InterPro" id="IPR003661">
    <property type="entry name" value="HisK_dim/P_dom"/>
</dbReference>
<dbReference type="SMART" id="SM00086">
    <property type="entry name" value="PAC"/>
    <property type="match status" value="2"/>
</dbReference>
<dbReference type="PANTHER" id="PTHR43304">
    <property type="entry name" value="PHYTOCHROME-LIKE PROTEIN CPH1"/>
    <property type="match status" value="1"/>
</dbReference>
<dbReference type="SUPFAM" id="SSF47384">
    <property type="entry name" value="Homodimeric domain of signal transducing histidine kinase"/>
    <property type="match status" value="1"/>
</dbReference>
<dbReference type="Pfam" id="PF13426">
    <property type="entry name" value="PAS_9"/>
    <property type="match status" value="2"/>
</dbReference>
<comment type="caution">
    <text evidence="8">The sequence shown here is derived from an EMBL/GenBank/DDBJ whole genome shotgun (WGS) entry which is preliminary data.</text>
</comment>
<dbReference type="EMBL" id="LAZR01019694">
    <property type="protein sequence ID" value="KKL91580.1"/>
    <property type="molecule type" value="Genomic_DNA"/>
</dbReference>
<dbReference type="CDD" id="cd00082">
    <property type="entry name" value="HisKA"/>
    <property type="match status" value="1"/>
</dbReference>
<name>A0A0F9ICN3_9ZZZZ</name>
<feature type="non-terminal residue" evidence="8">
    <location>
        <position position="474"/>
    </location>
</feature>
<reference evidence="8" key="1">
    <citation type="journal article" date="2015" name="Nature">
        <title>Complex archaea that bridge the gap between prokaryotes and eukaryotes.</title>
        <authorList>
            <person name="Spang A."/>
            <person name="Saw J.H."/>
            <person name="Jorgensen S.L."/>
            <person name="Zaremba-Niedzwiedzka K."/>
            <person name="Martijn J."/>
            <person name="Lind A.E."/>
            <person name="van Eijk R."/>
            <person name="Schleper C."/>
            <person name="Guy L."/>
            <person name="Ettema T.J."/>
        </authorList>
    </citation>
    <scope>NUCLEOTIDE SEQUENCE</scope>
</reference>
<dbReference type="InterPro" id="IPR052162">
    <property type="entry name" value="Sensor_kinase/Photoreceptor"/>
</dbReference>
<keyword evidence="5" id="KW-0418">Kinase</keyword>
<evidence type="ECO:0000256" key="3">
    <source>
        <dbReference type="ARBA" id="ARBA00022553"/>
    </source>
</evidence>
<dbReference type="PROSITE" id="PS50112">
    <property type="entry name" value="PAS"/>
    <property type="match status" value="2"/>
</dbReference>
<dbReference type="PROSITE" id="PS50113">
    <property type="entry name" value="PAC"/>
    <property type="match status" value="2"/>
</dbReference>
<dbReference type="InterPro" id="IPR035965">
    <property type="entry name" value="PAS-like_dom_sf"/>
</dbReference>
<dbReference type="InterPro" id="IPR000700">
    <property type="entry name" value="PAS-assoc_C"/>
</dbReference>
<keyword evidence="3" id="KW-0597">Phosphoprotein</keyword>
<dbReference type="EC" id="2.7.13.3" evidence="2"/>
<proteinExistence type="predicted"/>
<feature type="domain" description="PAS" evidence="6">
    <location>
        <begin position="6"/>
        <end position="76"/>
    </location>
</feature>
<protein>
    <recommendedName>
        <fullName evidence="2">histidine kinase</fullName>
        <ecNumber evidence="2">2.7.13.3</ecNumber>
    </recommendedName>
</protein>
<dbReference type="NCBIfam" id="TIGR00229">
    <property type="entry name" value="sensory_box"/>
    <property type="match status" value="2"/>
</dbReference>
<comment type="catalytic activity">
    <reaction evidence="1">
        <text>ATP + protein L-histidine = ADP + protein N-phospho-L-histidine.</text>
        <dbReference type="EC" id="2.7.13.3"/>
    </reaction>
</comment>
<dbReference type="AlphaFoldDB" id="A0A0F9ICN3"/>
<dbReference type="SMART" id="SM00388">
    <property type="entry name" value="HisKA"/>
    <property type="match status" value="1"/>
</dbReference>
<dbReference type="SUPFAM" id="SSF55785">
    <property type="entry name" value="PYP-like sensor domain (PAS domain)"/>
    <property type="match status" value="2"/>
</dbReference>
<dbReference type="CDD" id="cd00130">
    <property type="entry name" value="PAS"/>
    <property type="match status" value="2"/>
</dbReference>
<dbReference type="InterPro" id="IPR001610">
    <property type="entry name" value="PAC"/>
</dbReference>
<accession>A0A0F9ICN3</accession>
<keyword evidence="4" id="KW-0808">Transferase</keyword>
<dbReference type="InterPro" id="IPR036097">
    <property type="entry name" value="HisK_dim/P_sf"/>
</dbReference>
<dbReference type="SMART" id="SM00091">
    <property type="entry name" value="PAS"/>
    <property type="match status" value="2"/>
</dbReference>